<dbReference type="Proteomes" id="UP001497623">
    <property type="component" value="Unassembled WGS sequence"/>
</dbReference>
<comment type="caution">
    <text evidence="1">The sequence shown here is derived from an EMBL/GenBank/DDBJ whole genome shotgun (WGS) entry which is preliminary data.</text>
</comment>
<dbReference type="EMBL" id="CAXKWB010104797">
    <property type="protein sequence ID" value="CAL4227706.1"/>
    <property type="molecule type" value="Genomic_DNA"/>
</dbReference>
<feature type="non-terminal residue" evidence="1">
    <location>
        <position position="127"/>
    </location>
</feature>
<name>A0AAV2SQM1_MEGNR</name>
<evidence type="ECO:0000313" key="1">
    <source>
        <dbReference type="EMBL" id="CAL4227706.1"/>
    </source>
</evidence>
<dbReference type="AlphaFoldDB" id="A0AAV2SQM1"/>
<protein>
    <submittedName>
        <fullName evidence="1">Uncharacterized protein</fullName>
    </submittedName>
</protein>
<evidence type="ECO:0000313" key="2">
    <source>
        <dbReference type="Proteomes" id="UP001497623"/>
    </source>
</evidence>
<keyword evidence="2" id="KW-1185">Reference proteome</keyword>
<reference evidence="1 2" key="1">
    <citation type="submission" date="2024-05" db="EMBL/GenBank/DDBJ databases">
        <authorList>
            <person name="Wallberg A."/>
        </authorList>
    </citation>
    <scope>NUCLEOTIDE SEQUENCE [LARGE SCALE GENOMIC DNA]</scope>
</reference>
<gene>
    <name evidence="1" type="ORF">MNOR_LOCUS39552</name>
</gene>
<proteinExistence type="predicted"/>
<organism evidence="1 2">
    <name type="scientific">Meganyctiphanes norvegica</name>
    <name type="common">Northern krill</name>
    <name type="synonym">Thysanopoda norvegica</name>
    <dbReference type="NCBI Taxonomy" id="48144"/>
    <lineage>
        <taxon>Eukaryota</taxon>
        <taxon>Metazoa</taxon>
        <taxon>Ecdysozoa</taxon>
        <taxon>Arthropoda</taxon>
        <taxon>Crustacea</taxon>
        <taxon>Multicrustacea</taxon>
        <taxon>Malacostraca</taxon>
        <taxon>Eumalacostraca</taxon>
        <taxon>Eucarida</taxon>
        <taxon>Euphausiacea</taxon>
        <taxon>Euphausiidae</taxon>
        <taxon>Meganyctiphanes</taxon>
    </lineage>
</organism>
<accession>A0AAV2SQM1</accession>
<sequence length="127" mass="13723">MFSAFNLSEDELSVGANVVAPCVPVTGIGGEEVICYFAYDETGSPIKNNATAVEIIRNIDNIQNEPDNIQSDPLQLHEGSSTTIAESDLNNKNEDNSRFLDKEQTIPKILVTQIGGDPLISTEKIGN</sequence>